<dbReference type="GO" id="GO:0047631">
    <property type="term" value="F:ADP-ribose diphosphatase activity"/>
    <property type="evidence" value="ECO:0007669"/>
    <property type="project" value="TreeGrafter"/>
</dbReference>
<dbReference type="InterPro" id="IPR040618">
    <property type="entry name" value="Pre-Nudix"/>
</dbReference>
<dbReference type="InterPro" id="IPR020084">
    <property type="entry name" value="NUDIX_hydrolase_CS"/>
</dbReference>
<evidence type="ECO:0000256" key="1">
    <source>
        <dbReference type="ARBA" id="ARBA00005582"/>
    </source>
</evidence>
<dbReference type="InterPro" id="IPR020476">
    <property type="entry name" value="Nudix_hydrolase"/>
</dbReference>
<keyword evidence="6" id="KW-1185">Reference proteome</keyword>
<dbReference type="EMBL" id="CAVLEF010000009">
    <property type="protein sequence ID" value="CAK1547156.1"/>
    <property type="molecule type" value="Genomic_DNA"/>
</dbReference>
<evidence type="ECO:0000256" key="2">
    <source>
        <dbReference type="ARBA" id="ARBA00022801"/>
    </source>
</evidence>
<proteinExistence type="inferred from homology"/>
<dbReference type="SUPFAM" id="SSF55811">
    <property type="entry name" value="Nudix"/>
    <property type="match status" value="1"/>
</dbReference>
<protein>
    <recommendedName>
        <fullName evidence="4">Nudix hydrolase domain-containing protein</fullName>
    </recommendedName>
</protein>
<dbReference type="GO" id="GO:0035529">
    <property type="term" value="F:NADH pyrophosphatase activity"/>
    <property type="evidence" value="ECO:0007669"/>
    <property type="project" value="TreeGrafter"/>
</dbReference>
<keyword evidence="2 3" id="KW-0378">Hydrolase</keyword>
<dbReference type="Proteomes" id="UP001497472">
    <property type="component" value="Unassembled WGS sequence"/>
</dbReference>
<comment type="similarity">
    <text evidence="1 3">Belongs to the Nudix hydrolase family.</text>
</comment>
<dbReference type="Pfam" id="PF18290">
    <property type="entry name" value="Nudix_hydro"/>
    <property type="match status" value="1"/>
</dbReference>
<dbReference type="InterPro" id="IPR000086">
    <property type="entry name" value="NUDIX_hydrolase_dom"/>
</dbReference>
<feature type="domain" description="Nudix hydrolase" evidence="4">
    <location>
        <begin position="121"/>
        <end position="250"/>
    </location>
</feature>
<evidence type="ECO:0000313" key="6">
    <source>
        <dbReference type="Proteomes" id="UP001497472"/>
    </source>
</evidence>
<dbReference type="InterPro" id="IPR015797">
    <property type="entry name" value="NUDIX_hydrolase-like_dom_sf"/>
</dbReference>
<dbReference type="Gene3D" id="3.40.630.30">
    <property type="match status" value="1"/>
</dbReference>
<gene>
    <name evidence="5" type="ORF">LNINA_LOCUS6651</name>
</gene>
<dbReference type="Pfam" id="PF00293">
    <property type="entry name" value="NUDIX"/>
    <property type="match status" value="1"/>
</dbReference>
<evidence type="ECO:0000259" key="4">
    <source>
        <dbReference type="PROSITE" id="PS51462"/>
    </source>
</evidence>
<dbReference type="PANTHER" id="PTHR13994">
    <property type="entry name" value="NUDIX HYDROLASE RELATED"/>
    <property type="match status" value="1"/>
</dbReference>
<dbReference type="AlphaFoldDB" id="A0AAV1JF82"/>
<dbReference type="Gene3D" id="3.90.79.10">
    <property type="entry name" value="Nucleoside Triphosphate Pyrophosphohydrolase"/>
    <property type="match status" value="1"/>
</dbReference>
<dbReference type="PROSITE" id="PS00893">
    <property type="entry name" value="NUDIX_BOX"/>
    <property type="match status" value="1"/>
</dbReference>
<dbReference type="PROSITE" id="PS51462">
    <property type="entry name" value="NUDIX"/>
    <property type="match status" value="1"/>
</dbReference>
<accession>A0AAV1JF82</accession>
<comment type="caution">
    <text evidence="5">The sequence shown here is derived from an EMBL/GenBank/DDBJ whole genome shotgun (WGS) entry which is preliminary data.</text>
</comment>
<dbReference type="PANTHER" id="PTHR13994:SF13">
    <property type="entry name" value="FI03680P"/>
    <property type="match status" value="1"/>
</dbReference>
<sequence>MLSILRINYHKLKYVSSLIRNVSYNKPNFKTEMDKFNGLTVVSDNIDCNKNDFSYNLTEALKCWSEEGKRCIWFKIKIQHSVFIPMLAEKGFHFHHARDDFVMMYKWLPTDSESNLPPPCHTNLGVGALVLNKNDQLLAVTEKHYDYPHWKLPGGYVERGEDIKDAAVREVREETGIESIFESIITFRHTHNMMYGNSDIYVLLMMNAVTEEIIQSQREVKDCKWMPIEEYTTHPHVHALNRYIVKEALKYRERKFKLDLKTQTVTWPAATRVMTYLVAIGYD</sequence>
<reference evidence="5 6" key="1">
    <citation type="submission" date="2023-11" db="EMBL/GenBank/DDBJ databases">
        <authorList>
            <person name="Okamura Y."/>
        </authorList>
    </citation>
    <scope>NUCLEOTIDE SEQUENCE [LARGE SCALE GENOMIC DNA]</scope>
</reference>
<dbReference type="GO" id="GO:0051287">
    <property type="term" value="F:NAD binding"/>
    <property type="evidence" value="ECO:0007669"/>
    <property type="project" value="TreeGrafter"/>
</dbReference>
<dbReference type="PRINTS" id="PR00502">
    <property type="entry name" value="NUDIXFAMILY"/>
</dbReference>
<organism evidence="5 6">
    <name type="scientific">Leptosia nina</name>
    <dbReference type="NCBI Taxonomy" id="320188"/>
    <lineage>
        <taxon>Eukaryota</taxon>
        <taxon>Metazoa</taxon>
        <taxon>Ecdysozoa</taxon>
        <taxon>Arthropoda</taxon>
        <taxon>Hexapoda</taxon>
        <taxon>Insecta</taxon>
        <taxon>Pterygota</taxon>
        <taxon>Neoptera</taxon>
        <taxon>Endopterygota</taxon>
        <taxon>Lepidoptera</taxon>
        <taxon>Glossata</taxon>
        <taxon>Ditrysia</taxon>
        <taxon>Papilionoidea</taxon>
        <taxon>Pieridae</taxon>
        <taxon>Pierinae</taxon>
        <taxon>Leptosia</taxon>
    </lineage>
</organism>
<evidence type="ECO:0000313" key="5">
    <source>
        <dbReference type="EMBL" id="CAK1547156.1"/>
    </source>
</evidence>
<dbReference type="InterPro" id="IPR003293">
    <property type="entry name" value="Nudix_hydrolase6-like"/>
</dbReference>
<dbReference type="CDD" id="cd04670">
    <property type="entry name" value="NUDIX_ASFGF2_Nudt6"/>
    <property type="match status" value="1"/>
</dbReference>
<name>A0AAV1JF82_9NEOP</name>
<evidence type="ECO:0000256" key="3">
    <source>
        <dbReference type="RuleBase" id="RU003476"/>
    </source>
</evidence>